<evidence type="ECO:0000259" key="3">
    <source>
        <dbReference type="PROSITE" id="PS50157"/>
    </source>
</evidence>
<evidence type="ECO:0000313" key="5">
    <source>
        <dbReference type="Proteomes" id="UP000823561"/>
    </source>
</evidence>
<reference evidence="4" key="1">
    <citation type="submission" date="2020-10" db="EMBL/GenBank/DDBJ databases">
        <title>Chromosome-scale genome assembly of the Allis shad, Alosa alosa.</title>
        <authorList>
            <person name="Margot Z."/>
            <person name="Christophe K."/>
            <person name="Cabau C."/>
            <person name="Louis A."/>
            <person name="Berthelot C."/>
            <person name="Parey E."/>
            <person name="Roest Crollius H."/>
            <person name="Montfort J."/>
            <person name="Robinson-Rechavi M."/>
            <person name="Bucao C."/>
            <person name="Bouchez O."/>
            <person name="Gislard M."/>
            <person name="Lluch J."/>
            <person name="Milhes M."/>
            <person name="Lampietro C."/>
            <person name="Lopez Roques C."/>
            <person name="Donnadieu C."/>
            <person name="Braasch I."/>
            <person name="Desvignes T."/>
            <person name="Postlethwait J."/>
            <person name="Bobe J."/>
            <person name="Guiguen Y."/>
        </authorList>
    </citation>
    <scope>NUCLEOTIDE SEQUENCE</scope>
    <source>
        <strain evidence="4">M-15738</strain>
        <tissue evidence="4">Blood</tissue>
    </source>
</reference>
<dbReference type="EMBL" id="JADWDJ010000007">
    <property type="protein sequence ID" value="KAG5277856.1"/>
    <property type="molecule type" value="Genomic_DNA"/>
</dbReference>
<dbReference type="Gene3D" id="3.30.160.60">
    <property type="entry name" value="Classic Zinc Finger"/>
    <property type="match status" value="1"/>
</dbReference>
<evidence type="ECO:0000313" key="4">
    <source>
        <dbReference type="EMBL" id="KAG5277856.1"/>
    </source>
</evidence>
<name>A0AAV6GY05_9TELE</name>
<feature type="region of interest" description="Disordered" evidence="2">
    <location>
        <begin position="246"/>
        <end position="310"/>
    </location>
</feature>
<dbReference type="PROSITE" id="PS00028">
    <property type="entry name" value="ZINC_FINGER_C2H2_1"/>
    <property type="match status" value="1"/>
</dbReference>
<feature type="compositionally biased region" description="Acidic residues" evidence="2">
    <location>
        <begin position="293"/>
        <end position="302"/>
    </location>
</feature>
<dbReference type="Proteomes" id="UP000823561">
    <property type="component" value="Chromosome 7"/>
</dbReference>
<dbReference type="AlphaFoldDB" id="A0AAV6GY05"/>
<evidence type="ECO:0000256" key="1">
    <source>
        <dbReference type="PROSITE-ProRule" id="PRU00042"/>
    </source>
</evidence>
<feature type="compositionally biased region" description="Acidic residues" evidence="2">
    <location>
        <begin position="269"/>
        <end position="285"/>
    </location>
</feature>
<comment type="caution">
    <text evidence="4">The sequence shown here is derived from an EMBL/GenBank/DDBJ whole genome shotgun (WGS) entry which is preliminary data.</text>
</comment>
<keyword evidence="1" id="KW-0863">Zinc-finger</keyword>
<keyword evidence="1" id="KW-0862">Zinc</keyword>
<feature type="region of interest" description="Disordered" evidence="2">
    <location>
        <begin position="77"/>
        <end position="150"/>
    </location>
</feature>
<keyword evidence="5" id="KW-1185">Reference proteome</keyword>
<dbReference type="InterPro" id="IPR013087">
    <property type="entry name" value="Znf_C2H2_type"/>
</dbReference>
<feature type="region of interest" description="Disordered" evidence="2">
    <location>
        <begin position="182"/>
        <end position="206"/>
    </location>
</feature>
<dbReference type="GO" id="GO:0008270">
    <property type="term" value="F:zinc ion binding"/>
    <property type="evidence" value="ECO:0007669"/>
    <property type="project" value="UniProtKB-KW"/>
</dbReference>
<feature type="domain" description="C2H2-type" evidence="3">
    <location>
        <begin position="160"/>
        <end position="188"/>
    </location>
</feature>
<gene>
    <name evidence="4" type="ORF">AALO_G00092130</name>
</gene>
<organism evidence="4 5">
    <name type="scientific">Alosa alosa</name>
    <name type="common">allis shad</name>
    <dbReference type="NCBI Taxonomy" id="278164"/>
    <lineage>
        <taxon>Eukaryota</taxon>
        <taxon>Metazoa</taxon>
        <taxon>Chordata</taxon>
        <taxon>Craniata</taxon>
        <taxon>Vertebrata</taxon>
        <taxon>Euteleostomi</taxon>
        <taxon>Actinopterygii</taxon>
        <taxon>Neopterygii</taxon>
        <taxon>Teleostei</taxon>
        <taxon>Clupei</taxon>
        <taxon>Clupeiformes</taxon>
        <taxon>Clupeoidei</taxon>
        <taxon>Clupeidae</taxon>
        <taxon>Alosa</taxon>
    </lineage>
</organism>
<proteinExistence type="predicted"/>
<dbReference type="PROSITE" id="PS50157">
    <property type="entry name" value="ZINC_FINGER_C2H2_2"/>
    <property type="match status" value="1"/>
</dbReference>
<evidence type="ECO:0000256" key="2">
    <source>
        <dbReference type="SAM" id="MobiDB-lite"/>
    </source>
</evidence>
<sequence length="310" mass="34325">MEVEELGGCRDIQGNMITNHNYHEQQTLADMPTHRDVKTETDFTETSIVASTAMADMMEEEEEEVVCTAVEIEVTLEEEPDQNDCTEGGVLEHSDGTLQNKRRRDGEARRPSKARPHNCAGCESSGQQRGHQKHHRKQQNNNDKTVGVHHGEETGVEGGCICDHCGEVFISTTTLNSHVISTHTADKPGDHSSQPSSNPEKSSELNSELSRLFEMLSGSRDLEETSEGFNESNTVELQAAAECLHRESGGQDSADSYVQRDSGEKDNTVSDEDSILSAEDAFDPDFEMKPIESDDSQDSDWEPEVRTPKK</sequence>
<protein>
    <recommendedName>
        <fullName evidence="3">C2H2-type domain-containing protein</fullName>
    </recommendedName>
</protein>
<keyword evidence="1" id="KW-0479">Metal-binding</keyword>
<accession>A0AAV6GY05</accession>
<feature type="non-terminal residue" evidence="4">
    <location>
        <position position="310"/>
    </location>
</feature>